<gene>
    <name evidence="1" type="ORF">S01H4_29984</name>
</gene>
<name>X1APA9_9ZZZZ</name>
<comment type="caution">
    <text evidence="1">The sequence shown here is derived from an EMBL/GenBank/DDBJ whole genome shotgun (WGS) entry which is preliminary data.</text>
</comment>
<dbReference type="AlphaFoldDB" id="X1APA9"/>
<evidence type="ECO:0000313" key="1">
    <source>
        <dbReference type="EMBL" id="GAG84539.1"/>
    </source>
</evidence>
<proteinExistence type="predicted"/>
<organism evidence="1">
    <name type="scientific">marine sediment metagenome</name>
    <dbReference type="NCBI Taxonomy" id="412755"/>
    <lineage>
        <taxon>unclassified sequences</taxon>
        <taxon>metagenomes</taxon>
        <taxon>ecological metagenomes</taxon>
    </lineage>
</organism>
<feature type="non-terminal residue" evidence="1">
    <location>
        <position position="37"/>
    </location>
</feature>
<accession>X1APA9</accession>
<reference evidence="1" key="1">
    <citation type="journal article" date="2014" name="Front. Microbiol.">
        <title>High frequency of phylogenetically diverse reductive dehalogenase-homologous genes in deep subseafloor sedimentary metagenomes.</title>
        <authorList>
            <person name="Kawai M."/>
            <person name="Futagami T."/>
            <person name="Toyoda A."/>
            <person name="Takaki Y."/>
            <person name="Nishi S."/>
            <person name="Hori S."/>
            <person name="Arai W."/>
            <person name="Tsubouchi T."/>
            <person name="Morono Y."/>
            <person name="Uchiyama I."/>
            <person name="Ito T."/>
            <person name="Fujiyama A."/>
            <person name="Inagaki F."/>
            <person name="Takami H."/>
        </authorList>
    </citation>
    <scope>NUCLEOTIDE SEQUENCE</scope>
    <source>
        <strain evidence="1">Expedition CK06-06</strain>
    </source>
</reference>
<dbReference type="EMBL" id="BART01015445">
    <property type="protein sequence ID" value="GAG84539.1"/>
    <property type="molecule type" value="Genomic_DNA"/>
</dbReference>
<protein>
    <submittedName>
        <fullName evidence="1">Uncharacterized protein</fullName>
    </submittedName>
</protein>
<sequence length="37" mass="4073">MGFVDPVPGRILYIISPGDGAEVYSIMRESNLAPDEY</sequence>